<dbReference type="Pfam" id="PF00392">
    <property type="entry name" value="GntR"/>
    <property type="match status" value="1"/>
</dbReference>
<dbReference type="Gene3D" id="1.10.10.10">
    <property type="entry name" value="Winged helix-like DNA-binding domain superfamily/Winged helix DNA-binding domain"/>
    <property type="match status" value="1"/>
</dbReference>
<dbReference type="GO" id="GO:0003677">
    <property type="term" value="F:DNA binding"/>
    <property type="evidence" value="ECO:0007669"/>
    <property type="project" value="UniProtKB-KW"/>
</dbReference>
<dbReference type="SUPFAM" id="SSF46785">
    <property type="entry name" value="Winged helix' DNA-binding domain"/>
    <property type="match status" value="1"/>
</dbReference>
<reference evidence="5" key="1">
    <citation type="thesis" date="2015" institute="Rutgers" country="The State University of New Jersey, 14 College Farm Rd., New Brunswick, NJ, USA">
        <title>Ammonia toxicity in bacteria and its implications for treatment of and resource recovery from highly nitrogenous organic wastes.</title>
        <authorList>
            <person name="Luther A.K."/>
        </authorList>
    </citation>
    <scope>NUCLEOTIDE SEQUENCE</scope>
    <source>
        <strain evidence="5">RT-10B</strain>
    </source>
</reference>
<evidence type="ECO:0000313" key="5">
    <source>
        <dbReference type="EMBL" id="PSJ31493.1"/>
    </source>
</evidence>
<dbReference type="SUPFAM" id="SSF48008">
    <property type="entry name" value="GntR ligand-binding domain-like"/>
    <property type="match status" value="1"/>
</dbReference>
<dbReference type="InterPro" id="IPR000524">
    <property type="entry name" value="Tscrpt_reg_HTH_GntR"/>
</dbReference>
<keyword evidence="2" id="KW-0238">DNA-binding</keyword>
<comment type="caution">
    <text evidence="5">The sequence shown here is derived from an EMBL/GenBank/DDBJ whole genome shotgun (WGS) entry which is preliminary data.</text>
</comment>
<keyword evidence="3" id="KW-0804">Transcription</keyword>
<evidence type="ECO:0000313" key="6">
    <source>
        <dbReference type="Proteomes" id="UP000241434"/>
    </source>
</evidence>
<accession>A0A2P7Q0J2</accession>
<dbReference type="AlphaFoldDB" id="A0A2P7Q0J2"/>
<protein>
    <submittedName>
        <fullName evidence="5">GntR family transcriptional regulator</fullName>
    </submittedName>
</protein>
<dbReference type="SMART" id="SM00345">
    <property type="entry name" value="HTH_GNTR"/>
    <property type="match status" value="1"/>
</dbReference>
<evidence type="ECO:0000256" key="1">
    <source>
        <dbReference type="ARBA" id="ARBA00023015"/>
    </source>
</evidence>
<gene>
    <name evidence="5" type="ORF">UF10_02285</name>
</gene>
<dbReference type="SMART" id="SM00895">
    <property type="entry name" value="FCD"/>
    <property type="match status" value="1"/>
</dbReference>
<evidence type="ECO:0000259" key="4">
    <source>
        <dbReference type="PROSITE" id="PS50949"/>
    </source>
</evidence>
<dbReference type="InterPro" id="IPR036390">
    <property type="entry name" value="WH_DNA-bd_sf"/>
</dbReference>
<dbReference type="InterPro" id="IPR011711">
    <property type="entry name" value="GntR_C"/>
</dbReference>
<dbReference type="OrthoDB" id="368823at2"/>
<dbReference type="Pfam" id="PF07729">
    <property type="entry name" value="FCD"/>
    <property type="match status" value="1"/>
</dbReference>
<dbReference type="Proteomes" id="UP000241434">
    <property type="component" value="Unassembled WGS sequence"/>
</dbReference>
<dbReference type="PROSITE" id="PS50949">
    <property type="entry name" value="HTH_GNTR"/>
    <property type="match status" value="1"/>
</dbReference>
<dbReference type="CDD" id="cd07377">
    <property type="entry name" value="WHTH_GntR"/>
    <property type="match status" value="1"/>
</dbReference>
<dbReference type="InterPro" id="IPR036388">
    <property type="entry name" value="WH-like_DNA-bd_sf"/>
</dbReference>
<evidence type="ECO:0000256" key="2">
    <source>
        <dbReference type="ARBA" id="ARBA00023125"/>
    </source>
</evidence>
<dbReference type="PANTHER" id="PTHR43537:SF45">
    <property type="entry name" value="GNTR FAMILY REGULATORY PROTEIN"/>
    <property type="match status" value="1"/>
</dbReference>
<organism evidence="5 6">
    <name type="scientific">Peptostreptococcus russellii</name>
    <dbReference type="NCBI Taxonomy" id="215200"/>
    <lineage>
        <taxon>Bacteria</taxon>
        <taxon>Bacillati</taxon>
        <taxon>Bacillota</taxon>
        <taxon>Clostridia</taxon>
        <taxon>Peptostreptococcales</taxon>
        <taxon>Peptostreptococcaceae</taxon>
        <taxon>Peptostreptococcus</taxon>
    </lineage>
</organism>
<dbReference type="EMBL" id="JYGE01000003">
    <property type="protein sequence ID" value="PSJ31493.1"/>
    <property type="molecule type" value="Genomic_DNA"/>
</dbReference>
<keyword evidence="1" id="KW-0805">Transcription regulation</keyword>
<dbReference type="Gene3D" id="1.20.120.530">
    <property type="entry name" value="GntR ligand-binding domain-like"/>
    <property type="match status" value="1"/>
</dbReference>
<keyword evidence="6" id="KW-1185">Reference proteome</keyword>
<sequence length="227" mass="27229">MEKPISSEEIYQDILNRIINLELEPGNKISENRIADEYGVSRSVIRNAFARLTQDMFLTVYPQRGTYVNYIDLDYIRTALLIRIAIEKEMLYRFMKKKDKSNIIEKMKVNIKKQEDFYYANEYMEEFQGLDEEFHEYIIISVENENILNLISVHLLHISRWRNVYIRLGYKVSHLIDEHRLILKYIEEDNLDMALQCMTKHIETVTGEIHIDPEYKHYFMSSESGKR</sequence>
<feature type="domain" description="HTH gntR-type" evidence="4">
    <location>
        <begin position="4"/>
        <end position="71"/>
    </location>
</feature>
<dbReference type="GO" id="GO:0003700">
    <property type="term" value="F:DNA-binding transcription factor activity"/>
    <property type="evidence" value="ECO:0007669"/>
    <property type="project" value="InterPro"/>
</dbReference>
<dbReference type="InterPro" id="IPR008920">
    <property type="entry name" value="TF_FadR/GntR_C"/>
</dbReference>
<dbReference type="PANTHER" id="PTHR43537">
    <property type="entry name" value="TRANSCRIPTIONAL REGULATOR, GNTR FAMILY"/>
    <property type="match status" value="1"/>
</dbReference>
<name>A0A2P7Q0J2_9FIRM</name>
<proteinExistence type="predicted"/>
<evidence type="ECO:0000256" key="3">
    <source>
        <dbReference type="ARBA" id="ARBA00023163"/>
    </source>
</evidence>
<dbReference type="RefSeq" id="WP_106776215.1">
    <property type="nucleotide sequence ID" value="NZ_JYGE01000003.1"/>
</dbReference>